<name>A0A3Q7Y331_CICAR</name>
<dbReference type="GO" id="GO:0016787">
    <property type="term" value="F:hydrolase activity"/>
    <property type="evidence" value="ECO:0007669"/>
    <property type="project" value="UniProtKB-KW"/>
</dbReference>
<protein>
    <submittedName>
        <fullName evidence="11">Protein ANTAGONIST OF LIKE HETEROCHROMATIN PROTEIN 1-like</fullName>
    </submittedName>
</protein>
<dbReference type="Proteomes" id="UP000087171">
    <property type="component" value="Chromosome Ca1"/>
</dbReference>
<comment type="similarity">
    <text evidence="3">Belongs to the HARBI1 family.</text>
</comment>
<dbReference type="InterPro" id="IPR058353">
    <property type="entry name" value="DUF8040"/>
</dbReference>
<feature type="domain" description="DDE Tnp4" evidence="8">
    <location>
        <begin position="190"/>
        <end position="353"/>
    </location>
</feature>
<evidence type="ECO:0000259" key="9">
    <source>
        <dbReference type="Pfam" id="PF26138"/>
    </source>
</evidence>
<comment type="subcellular location">
    <subcellularLocation>
        <location evidence="2">Nucleus</location>
    </subcellularLocation>
</comment>
<evidence type="ECO:0000256" key="3">
    <source>
        <dbReference type="ARBA" id="ARBA00006958"/>
    </source>
</evidence>
<organism evidence="10 11">
    <name type="scientific">Cicer arietinum</name>
    <name type="common">Chickpea</name>
    <name type="synonym">Garbanzo</name>
    <dbReference type="NCBI Taxonomy" id="3827"/>
    <lineage>
        <taxon>Eukaryota</taxon>
        <taxon>Viridiplantae</taxon>
        <taxon>Streptophyta</taxon>
        <taxon>Embryophyta</taxon>
        <taxon>Tracheophyta</taxon>
        <taxon>Spermatophyta</taxon>
        <taxon>Magnoliopsida</taxon>
        <taxon>eudicotyledons</taxon>
        <taxon>Gunneridae</taxon>
        <taxon>Pentapetalae</taxon>
        <taxon>rosids</taxon>
        <taxon>fabids</taxon>
        <taxon>Fabales</taxon>
        <taxon>Fabaceae</taxon>
        <taxon>Papilionoideae</taxon>
        <taxon>50 kb inversion clade</taxon>
        <taxon>NPAAA clade</taxon>
        <taxon>Hologalegina</taxon>
        <taxon>IRL clade</taxon>
        <taxon>Cicereae</taxon>
        <taxon>Cicer</taxon>
    </lineage>
</organism>
<dbReference type="OrthoDB" id="1681765at2759"/>
<evidence type="ECO:0000259" key="8">
    <source>
        <dbReference type="Pfam" id="PF13359"/>
    </source>
</evidence>
<dbReference type="Pfam" id="PF13359">
    <property type="entry name" value="DDE_Tnp_4"/>
    <property type="match status" value="1"/>
</dbReference>
<dbReference type="GO" id="GO:0005634">
    <property type="term" value="C:nucleus"/>
    <property type="evidence" value="ECO:0007669"/>
    <property type="project" value="UniProtKB-SubCell"/>
</dbReference>
<dbReference type="AlphaFoldDB" id="A0A3Q7Y331"/>
<dbReference type="InterPro" id="IPR045249">
    <property type="entry name" value="HARBI1-like"/>
</dbReference>
<dbReference type="RefSeq" id="XP_027192371.1">
    <property type="nucleotide sequence ID" value="XM_027336570.1"/>
</dbReference>
<evidence type="ECO:0000256" key="4">
    <source>
        <dbReference type="ARBA" id="ARBA00022722"/>
    </source>
</evidence>
<feature type="domain" description="DUF8040" evidence="9">
    <location>
        <begin position="60"/>
        <end position="156"/>
    </location>
</feature>
<proteinExistence type="inferred from homology"/>
<evidence type="ECO:0000256" key="6">
    <source>
        <dbReference type="ARBA" id="ARBA00022801"/>
    </source>
</evidence>
<reference evidence="11" key="2">
    <citation type="submission" date="2025-08" db="UniProtKB">
        <authorList>
            <consortium name="RefSeq"/>
        </authorList>
    </citation>
    <scope>IDENTIFICATION</scope>
    <source>
        <tissue evidence="11">Etiolated seedlings</tissue>
    </source>
</reference>
<dbReference type="Pfam" id="PF26138">
    <property type="entry name" value="DUF8040"/>
    <property type="match status" value="1"/>
</dbReference>
<accession>A0A3Q7Y331</accession>
<evidence type="ECO:0000313" key="11">
    <source>
        <dbReference type="RefSeq" id="XP_027192371.1"/>
    </source>
</evidence>
<dbReference type="GO" id="GO:0046872">
    <property type="term" value="F:metal ion binding"/>
    <property type="evidence" value="ECO:0007669"/>
    <property type="project" value="UniProtKB-KW"/>
</dbReference>
<sequence length="395" mass="46045">MSDLYMKQGQSGFKVVTRFDVDTSDDSTSDESDDDFVEFLISNVIYDYHHKFFNKGKVLTSSLSGREFVAEVLNGSETSCFDLFRMKKECFLNFCNELRGKNYLSDSRDVLVEEKVATFLFIIGHNVRHRVASNRFQHSTETISRNFKEVLRAVCRLGKELIKQESIELPERIKNNSKYYPWFKNCIGAIDGTHISAWVPAEKQISCRGRKTTITQNVMCACDFNMMFTYVYSGWEGSAHDSKVFLDAISNPNAGFPWPPRGSFYLVDSGYPCTRGLLPPYRGERYHAQEYRGQGRQPRSPEELFNYRHSSLRMTIERCFGVLKNRFPILKLMPPYKPSRQRLIVIACCTIHNYIRKWNLPDELFNLTRLSDEGAVEMTMSRNRIRDRMWVHHHN</sequence>
<keyword evidence="5" id="KW-0479">Metal-binding</keyword>
<dbReference type="InterPro" id="IPR027806">
    <property type="entry name" value="HARBI1_dom"/>
</dbReference>
<comment type="cofactor">
    <cofactor evidence="1">
        <name>a divalent metal cation</name>
        <dbReference type="ChEBI" id="CHEBI:60240"/>
    </cofactor>
</comment>
<evidence type="ECO:0000256" key="5">
    <source>
        <dbReference type="ARBA" id="ARBA00022723"/>
    </source>
</evidence>
<keyword evidence="7" id="KW-0539">Nucleus</keyword>
<dbReference type="PANTHER" id="PTHR22930">
    <property type="match status" value="1"/>
</dbReference>
<reference evidence="10" key="1">
    <citation type="journal article" date="2013" name="Nat. Biotechnol.">
        <title>Draft genome sequence of chickpea (Cicer arietinum) provides a resource for trait improvement.</title>
        <authorList>
            <person name="Varshney R.K."/>
            <person name="Song C."/>
            <person name="Saxena R.K."/>
            <person name="Azam S."/>
            <person name="Yu S."/>
            <person name="Sharpe A.G."/>
            <person name="Cannon S."/>
            <person name="Baek J."/>
            <person name="Rosen B.D."/>
            <person name="Tar'an B."/>
            <person name="Millan T."/>
            <person name="Zhang X."/>
            <person name="Ramsay L.D."/>
            <person name="Iwata A."/>
            <person name="Wang Y."/>
            <person name="Nelson W."/>
            <person name="Farmer A.D."/>
            <person name="Gaur P.M."/>
            <person name="Soderlund C."/>
            <person name="Penmetsa R.V."/>
            <person name="Xu C."/>
            <person name="Bharti A.K."/>
            <person name="He W."/>
            <person name="Winter P."/>
            <person name="Zhao S."/>
            <person name="Hane J.K."/>
            <person name="Carrasquilla-Garcia N."/>
            <person name="Condie J.A."/>
            <person name="Upadhyaya H.D."/>
            <person name="Luo M.C."/>
            <person name="Thudi M."/>
            <person name="Gowda C.L."/>
            <person name="Singh N.P."/>
            <person name="Lichtenzveig J."/>
            <person name="Gali K.K."/>
            <person name="Rubio J."/>
            <person name="Nadarajan N."/>
            <person name="Dolezel J."/>
            <person name="Bansal K.C."/>
            <person name="Xu X."/>
            <person name="Edwards D."/>
            <person name="Zhang G."/>
            <person name="Kahl G."/>
            <person name="Gil J."/>
            <person name="Singh K.B."/>
            <person name="Datta S.K."/>
            <person name="Jackson S.A."/>
            <person name="Wang J."/>
            <person name="Cook D.R."/>
        </authorList>
    </citation>
    <scope>NUCLEOTIDE SEQUENCE [LARGE SCALE GENOMIC DNA]</scope>
    <source>
        <strain evidence="10">cv. CDC Frontier</strain>
    </source>
</reference>
<evidence type="ECO:0000256" key="7">
    <source>
        <dbReference type="ARBA" id="ARBA00023242"/>
    </source>
</evidence>
<keyword evidence="6" id="KW-0378">Hydrolase</keyword>
<evidence type="ECO:0000256" key="1">
    <source>
        <dbReference type="ARBA" id="ARBA00001968"/>
    </source>
</evidence>
<keyword evidence="10" id="KW-1185">Reference proteome</keyword>
<evidence type="ECO:0000313" key="10">
    <source>
        <dbReference type="Proteomes" id="UP000087171"/>
    </source>
</evidence>
<evidence type="ECO:0000256" key="2">
    <source>
        <dbReference type="ARBA" id="ARBA00004123"/>
    </source>
</evidence>
<dbReference type="PANTHER" id="PTHR22930:SF228">
    <property type="entry name" value="PROTEIN ALP1-LIKE"/>
    <property type="match status" value="1"/>
</dbReference>
<dbReference type="GO" id="GO:0004518">
    <property type="term" value="F:nuclease activity"/>
    <property type="evidence" value="ECO:0007669"/>
    <property type="project" value="UniProtKB-KW"/>
</dbReference>
<keyword evidence="4" id="KW-0540">Nuclease</keyword>
<gene>
    <name evidence="11" type="primary">LOC105852522</name>
</gene>